<evidence type="ECO:0000256" key="8">
    <source>
        <dbReference type="ARBA" id="ARBA00022723"/>
    </source>
</evidence>
<dbReference type="InterPro" id="IPR009000">
    <property type="entry name" value="Transl_B-barrel_sf"/>
</dbReference>
<dbReference type="InterPro" id="IPR036925">
    <property type="entry name" value="TIF_IF2_dom3_sf"/>
</dbReference>
<dbReference type="FunFam" id="2.40.30.10:FF:000026">
    <property type="entry name" value="Eukaryotic translation initiation factor 5B"/>
    <property type="match status" value="1"/>
</dbReference>
<dbReference type="InterPro" id="IPR027417">
    <property type="entry name" value="P-loop_NTPase"/>
</dbReference>
<dbReference type="InterPro" id="IPR029459">
    <property type="entry name" value="EFTU-type"/>
</dbReference>
<dbReference type="GO" id="GO:0005739">
    <property type="term" value="C:mitochondrion"/>
    <property type="evidence" value="ECO:0007669"/>
    <property type="project" value="TreeGrafter"/>
</dbReference>
<dbReference type="GO" id="GO:0005525">
    <property type="term" value="F:GTP binding"/>
    <property type="evidence" value="ECO:0007669"/>
    <property type="project" value="UniProtKB-KW"/>
</dbReference>
<keyword evidence="7 18" id="KW-0396">Initiation factor</keyword>
<keyword evidence="11" id="KW-0648">Protein biosynthesis</keyword>
<evidence type="ECO:0000256" key="3">
    <source>
        <dbReference type="ARBA" id="ARBA00007733"/>
    </source>
</evidence>
<comment type="subunit">
    <text evidence="15">Interacts through its C-terminal domain (CTD) with the CTD of eIF1A (EIF1AX) or with the CTD of EIF5 (mutually exclusive) through a common binding site. Interacts with eIF1A (EIF1AX) from the location of the start codon by the 43S complex until the formation of the 80S complex. Interacts with ANXA5 in a calcium and phospholipid-dependent manner.</text>
</comment>
<keyword evidence="10" id="KW-0378">Hydrolase</keyword>
<evidence type="ECO:0000256" key="4">
    <source>
        <dbReference type="ARBA" id="ARBA00011986"/>
    </source>
</evidence>
<feature type="compositionally biased region" description="Acidic residues" evidence="16">
    <location>
        <begin position="51"/>
        <end position="63"/>
    </location>
</feature>
<dbReference type="GO" id="GO:0003743">
    <property type="term" value="F:translation initiation factor activity"/>
    <property type="evidence" value="ECO:0007669"/>
    <property type="project" value="UniProtKB-KW"/>
</dbReference>
<proteinExistence type="inferred from homology"/>
<dbReference type="GO" id="GO:0046872">
    <property type="term" value="F:metal ion binding"/>
    <property type="evidence" value="ECO:0007669"/>
    <property type="project" value="UniProtKB-KW"/>
</dbReference>
<feature type="compositionally biased region" description="Polar residues" evidence="16">
    <location>
        <begin position="176"/>
        <end position="185"/>
    </location>
</feature>
<evidence type="ECO:0000256" key="2">
    <source>
        <dbReference type="ARBA" id="ARBA00004496"/>
    </source>
</evidence>
<dbReference type="FunFam" id="2.40.30.10:FF:000013">
    <property type="entry name" value="eukaryotic translation initiation factor 5B"/>
    <property type="match status" value="1"/>
</dbReference>
<dbReference type="CDD" id="cd03703">
    <property type="entry name" value="aeIF5B_II"/>
    <property type="match status" value="1"/>
</dbReference>
<name>A0A1V9XG28_9ACAR</name>
<feature type="compositionally biased region" description="Basic and acidic residues" evidence="16">
    <location>
        <begin position="243"/>
        <end position="262"/>
    </location>
</feature>
<evidence type="ECO:0000313" key="18">
    <source>
        <dbReference type="EMBL" id="OQR72505.1"/>
    </source>
</evidence>
<dbReference type="InterPro" id="IPR015760">
    <property type="entry name" value="TIF_IF2"/>
</dbReference>
<dbReference type="Pfam" id="PF14578">
    <property type="entry name" value="GTP_EFTU_D4"/>
    <property type="match status" value="1"/>
</dbReference>
<dbReference type="FunFam" id="3.40.50.10050:FF:000002">
    <property type="entry name" value="Eukaryotic translation initiation factor 5B"/>
    <property type="match status" value="1"/>
</dbReference>
<evidence type="ECO:0000256" key="5">
    <source>
        <dbReference type="ARBA" id="ARBA00013824"/>
    </source>
</evidence>
<feature type="compositionally biased region" description="Polar residues" evidence="16">
    <location>
        <begin position="393"/>
        <end position="406"/>
    </location>
</feature>
<evidence type="ECO:0000256" key="10">
    <source>
        <dbReference type="ARBA" id="ARBA00022801"/>
    </source>
</evidence>
<comment type="cofactor">
    <cofactor evidence="1">
        <name>a monovalent cation</name>
        <dbReference type="ChEBI" id="CHEBI:60242"/>
    </cofactor>
</comment>
<dbReference type="Pfam" id="PF11987">
    <property type="entry name" value="IF-2"/>
    <property type="match status" value="1"/>
</dbReference>
<feature type="compositionally biased region" description="Basic and acidic residues" evidence="16">
    <location>
        <begin position="163"/>
        <end position="172"/>
    </location>
</feature>
<keyword evidence="8" id="KW-0479">Metal-binding</keyword>
<dbReference type="PANTHER" id="PTHR43381:SF4">
    <property type="entry name" value="EUKARYOTIC TRANSLATION INITIATION FACTOR 5B"/>
    <property type="match status" value="1"/>
</dbReference>
<evidence type="ECO:0000256" key="1">
    <source>
        <dbReference type="ARBA" id="ARBA00001944"/>
    </source>
</evidence>
<gene>
    <name evidence="18" type="ORF">BIW11_10340</name>
</gene>
<feature type="compositionally biased region" description="Basic and acidic residues" evidence="16">
    <location>
        <begin position="407"/>
        <end position="421"/>
    </location>
</feature>
<evidence type="ECO:0000313" key="19">
    <source>
        <dbReference type="Proteomes" id="UP000192247"/>
    </source>
</evidence>
<dbReference type="CDD" id="cd22249">
    <property type="entry name" value="UDM1_RNF168_RNF169-like"/>
    <property type="match status" value="1"/>
</dbReference>
<dbReference type="NCBIfam" id="NF003078">
    <property type="entry name" value="PRK04004.1"/>
    <property type="match status" value="1"/>
</dbReference>
<dbReference type="Pfam" id="PF00009">
    <property type="entry name" value="GTP_EFTU"/>
    <property type="match status" value="1"/>
</dbReference>
<sequence length="1160" mass="128780">MAIVAPKAKAKNKTKGGFAALAVDDDTDEVDDMDMTFLKPKSGFAALMDDGGGDDDHEEIEEPAELRCKTEKRNKKKEKLIAPFYSDDDDAKPEDHLSSDNGKATKKEKKAKEKKGKKGKKDTVADENAVGEEDLDKLLADMNIEINEDAAKKDKKKKKKNKKEADGADQRDAATGTGNQPNQGNVMEKQADASAEQDGMDTFATPADMESTTGAADDKKKKKKKKKKDEKESTPMMGVNDAGEAKDTPEDEDDKKKKDLKGAKGKKPGKAALAQMQEALRKMKEEEERMKADAEEKARLEEEAERLRVKKLQEERERKELKKQRDKEKKDRLKAEGKLLTKAQKQAQARAQATLEALRAQGINVPNVGEKLEGVKPSRAPIGRRNKDKKPSKTNTPQPTIPQATTDEAKEPEAVQVEIKDATPSTETESGATDEKKVGDSEDDVREAWDASSESEDETGEQAMTLPSGGDVKDGNKAVVFTKAAQKATGKTALTKRAEASSEEDEDEDDSEDKSTEEGSSEEEEESTEEERCSEDDVEDRKEKLRQKVLDRIRKRQEINEKNRTTENLRSPVICVLGHVDTGKTKILDYIRRTHVQDNEAGGITQQIGATQVPLEAIQEQCKAVKDFANKPLRIPGALIIDTPGHESFSNLRSRGSSLCDMAILVVDIMHGLQLQTIESVNLLKNKKTPFVVALNKIDRLYDWKGNKHKDVIDVIKRQSSNTKLQFDDRARHVITQFAEQGLNAALFYENPDPKSFISLVPTSAFSGDGMGNLISLVVELTQKMLAPRIAYSEELQATVLEVKAIPGLGTTIDVIVVNGELKEGDTMVLAGHEGPLVTPIRSLLMPQPLKELRVKNAYQEFKRVKGAQGVKIAAKDLDKAIAGLNVLVAHHPDEIDILKEEIARSLKEVMSGFKLQEQGVYVQASTLGSLEALLVFLRDSKIPYSGIRIGPVVKKDVMKASVMLEHDSQYAVILAFDVKTDRDAQELADHVGVKIFSADIIYHLFDKFTAYRDELRAKKREEFKNIAVFPCKLRVLPNCIFNKRDPIIVGVMVEAGIVKLGSPLCVPSKENLFIGTVSSIEINHKQQETARKGEEVCIRIENTTGDAPKLYGRHFDNTDLLVSKISRESIDACKNHFRADLSKQDWQLMVELKKVFEIL</sequence>
<dbReference type="CDD" id="cd01887">
    <property type="entry name" value="IF2_eIF5B"/>
    <property type="match status" value="1"/>
</dbReference>
<evidence type="ECO:0000256" key="15">
    <source>
        <dbReference type="ARBA" id="ARBA00061781"/>
    </source>
</evidence>
<evidence type="ECO:0000256" key="9">
    <source>
        <dbReference type="ARBA" id="ARBA00022741"/>
    </source>
</evidence>
<dbReference type="EC" id="3.6.5.3" evidence="4"/>
<feature type="region of interest" description="Disordered" evidence="16">
    <location>
        <begin position="47"/>
        <end position="543"/>
    </location>
</feature>
<feature type="compositionally biased region" description="Basic and acidic residues" evidence="16">
    <location>
        <begin position="279"/>
        <end position="339"/>
    </location>
</feature>
<comment type="caution">
    <text evidence="18">The sequence shown here is derived from an EMBL/GenBank/DDBJ whole genome shotgun (WGS) entry which is preliminary data.</text>
</comment>
<keyword evidence="6" id="KW-0963">Cytoplasm</keyword>
<dbReference type="InterPro" id="IPR005225">
    <property type="entry name" value="Small_GTP-bd"/>
</dbReference>
<dbReference type="FunCoup" id="A0A1V9XG28">
    <property type="interactions" value="1707"/>
</dbReference>
<dbReference type="FunFam" id="3.40.50.300:FF:000112">
    <property type="entry name" value="Eukaryotic translation initiation factor 5B"/>
    <property type="match status" value="1"/>
</dbReference>
<feature type="compositionally biased region" description="Acidic residues" evidence="16">
    <location>
        <begin position="501"/>
        <end position="512"/>
    </location>
</feature>
<dbReference type="AlphaFoldDB" id="A0A1V9XG28"/>
<evidence type="ECO:0000256" key="6">
    <source>
        <dbReference type="ARBA" id="ARBA00022490"/>
    </source>
</evidence>
<feature type="compositionally biased region" description="Basic residues" evidence="16">
    <location>
        <begin position="153"/>
        <end position="162"/>
    </location>
</feature>
<dbReference type="OrthoDB" id="4928at2759"/>
<dbReference type="CDD" id="cd16266">
    <property type="entry name" value="IF2_aeIF5B_IV"/>
    <property type="match status" value="1"/>
</dbReference>
<keyword evidence="19" id="KW-1185">Reference proteome</keyword>
<evidence type="ECO:0000256" key="16">
    <source>
        <dbReference type="SAM" id="MobiDB-lite"/>
    </source>
</evidence>
<accession>A0A1V9XG28</accession>
<protein>
    <recommendedName>
        <fullName evidence="5">Eukaryotic translation initiation factor 5B</fullName>
        <ecNumber evidence="4">3.6.5.3</ecNumber>
    </recommendedName>
    <alternativeName>
        <fullName evidence="13">Translation initiation factor IF-2</fullName>
    </alternativeName>
</protein>
<dbReference type="InterPro" id="IPR023115">
    <property type="entry name" value="TIF_IF2_dom3"/>
</dbReference>
<reference evidence="18 19" key="1">
    <citation type="journal article" date="2017" name="Gigascience">
        <title>Draft genome of the honey bee ectoparasitic mite, Tropilaelaps mercedesae, is shaped by the parasitic life history.</title>
        <authorList>
            <person name="Dong X."/>
            <person name="Armstrong S.D."/>
            <person name="Xia D."/>
            <person name="Makepeace B.L."/>
            <person name="Darby A.C."/>
            <person name="Kadowaki T."/>
        </authorList>
    </citation>
    <scope>NUCLEOTIDE SEQUENCE [LARGE SCALE GENOMIC DNA]</scope>
    <source>
        <strain evidence="18">Wuxi-XJTLU</strain>
    </source>
</reference>
<dbReference type="SUPFAM" id="SSF52156">
    <property type="entry name" value="Initiation factor IF2/eIF5b, domain 3"/>
    <property type="match status" value="1"/>
</dbReference>
<feature type="compositionally biased region" description="Acidic residues" evidence="16">
    <location>
        <begin position="519"/>
        <end position="538"/>
    </location>
</feature>
<comment type="function">
    <text evidence="14">Plays a role in translation initiation. Ribosome-dependent GTPase that promotes the joining of the 60S ribosomal subunit to the pre-initiation complex to form the 80S initiation complex with the initiator methionine-tRNA in the P-site base paired to the start codon. Together with eIF1A (EIF1AX), actively orients the initiator methionine-tRNA in a conformation that allows 60S ribosomal subunit joining to form the 80S initiation complex. Is released after formation of the 80S initiation complex. Its GTPase activity is not essential for ribosomal subunits joining, but GTP hydrolysis is needed for eIF1A (EIF1AX) ejection quickly followed by EIF5B release to form elongation-competent ribosomes. In contrast to its procaryotic homolog, does not promote recruitment of Met-rRNA to the small ribosomal subunit.</text>
</comment>
<keyword evidence="12" id="KW-0342">GTP-binding</keyword>
<dbReference type="SUPFAM" id="SSF52540">
    <property type="entry name" value="P-loop containing nucleoside triphosphate hydrolases"/>
    <property type="match status" value="1"/>
</dbReference>
<feature type="compositionally biased region" description="Basic residues" evidence="16">
    <location>
        <begin position="382"/>
        <end position="392"/>
    </location>
</feature>
<dbReference type="STRING" id="418985.A0A1V9XG28"/>
<dbReference type="NCBIfam" id="TIGR00231">
    <property type="entry name" value="small_GTP"/>
    <property type="match status" value="1"/>
</dbReference>
<dbReference type="GO" id="GO:0003924">
    <property type="term" value="F:GTPase activity"/>
    <property type="evidence" value="ECO:0007669"/>
    <property type="project" value="InterPro"/>
</dbReference>
<dbReference type="Gene3D" id="3.40.50.300">
    <property type="entry name" value="P-loop containing nucleotide triphosphate hydrolases"/>
    <property type="match status" value="1"/>
</dbReference>
<feature type="compositionally biased region" description="Basic residues" evidence="16">
    <location>
        <begin position="104"/>
        <end position="120"/>
    </location>
</feature>
<keyword evidence="9" id="KW-0547">Nucleotide-binding</keyword>
<comment type="similarity">
    <text evidence="3">Belongs to the TRAFAC class translation factor GTPase superfamily. Classic translation factor GTPase family. IF-2 subfamily.</text>
</comment>
<dbReference type="SUPFAM" id="SSF50447">
    <property type="entry name" value="Translation proteins"/>
    <property type="match status" value="1"/>
</dbReference>
<dbReference type="PROSITE" id="PS51722">
    <property type="entry name" value="G_TR_2"/>
    <property type="match status" value="1"/>
</dbReference>
<evidence type="ECO:0000259" key="17">
    <source>
        <dbReference type="PROSITE" id="PS51722"/>
    </source>
</evidence>
<feature type="compositionally biased region" description="Low complexity" evidence="16">
    <location>
        <begin position="340"/>
        <end position="355"/>
    </location>
</feature>
<dbReference type="Gene3D" id="2.40.30.10">
    <property type="entry name" value="Translation factors"/>
    <property type="match status" value="2"/>
</dbReference>
<dbReference type="PRINTS" id="PR00315">
    <property type="entry name" value="ELONGATNFCT"/>
</dbReference>
<dbReference type="InParanoid" id="A0A1V9XG28"/>
<dbReference type="Proteomes" id="UP000192247">
    <property type="component" value="Unassembled WGS sequence"/>
</dbReference>
<feature type="domain" description="Tr-type G" evidence="17">
    <location>
        <begin position="569"/>
        <end position="789"/>
    </location>
</feature>
<feature type="compositionally biased region" description="Low complexity" evidence="16">
    <location>
        <begin position="482"/>
        <end position="495"/>
    </location>
</feature>
<dbReference type="PANTHER" id="PTHR43381">
    <property type="entry name" value="TRANSLATION INITIATION FACTOR IF-2-RELATED"/>
    <property type="match status" value="1"/>
</dbReference>
<dbReference type="Gene3D" id="3.40.50.10050">
    <property type="entry name" value="Translation initiation factor IF- 2, domain 3"/>
    <property type="match status" value="1"/>
</dbReference>
<evidence type="ECO:0000256" key="12">
    <source>
        <dbReference type="ARBA" id="ARBA00023134"/>
    </source>
</evidence>
<evidence type="ECO:0000256" key="13">
    <source>
        <dbReference type="ARBA" id="ARBA00032478"/>
    </source>
</evidence>
<dbReference type="EMBL" id="MNPL01011631">
    <property type="protein sequence ID" value="OQR72505.1"/>
    <property type="molecule type" value="Genomic_DNA"/>
</dbReference>
<evidence type="ECO:0000256" key="11">
    <source>
        <dbReference type="ARBA" id="ARBA00022917"/>
    </source>
</evidence>
<dbReference type="InterPro" id="IPR000795">
    <property type="entry name" value="T_Tr_GTP-bd_dom"/>
</dbReference>
<evidence type="ECO:0000256" key="14">
    <source>
        <dbReference type="ARBA" id="ARBA00053410"/>
    </source>
</evidence>
<evidence type="ECO:0000256" key="7">
    <source>
        <dbReference type="ARBA" id="ARBA00022540"/>
    </source>
</evidence>
<comment type="subcellular location">
    <subcellularLocation>
        <location evidence="2">Cytoplasm</location>
    </subcellularLocation>
</comment>
<organism evidence="18 19">
    <name type="scientific">Tropilaelaps mercedesae</name>
    <dbReference type="NCBI Taxonomy" id="418985"/>
    <lineage>
        <taxon>Eukaryota</taxon>
        <taxon>Metazoa</taxon>
        <taxon>Ecdysozoa</taxon>
        <taxon>Arthropoda</taxon>
        <taxon>Chelicerata</taxon>
        <taxon>Arachnida</taxon>
        <taxon>Acari</taxon>
        <taxon>Parasitiformes</taxon>
        <taxon>Mesostigmata</taxon>
        <taxon>Gamasina</taxon>
        <taxon>Dermanyssoidea</taxon>
        <taxon>Laelapidae</taxon>
        <taxon>Tropilaelaps</taxon>
    </lineage>
</organism>